<gene>
    <name evidence="1" type="ORF">G0Q07_12135</name>
</gene>
<dbReference type="Gene3D" id="3.40.50.300">
    <property type="entry name" value="P-loop containing nucleotide triphosphate hydrolases"/>
    <property type="match status" value="1"/>
</dbReference>
<organism evidence="1 2">
    <name type="scientific">Draconibacterium halophilum</name>
    <dbReference type="NCBI Taxonomy" id="2706887"/>
    <lineage>
        <taxon>Bacteria</taxon>
        <taxon>Pseudomonadati</taxon>
        <taxon>Bacteroidota</taxon>
        <taxon>Bacteroidia</taxon>
        <taxon>Marinilabiliales</taxon>
        <taxon>Prolixibacteraceae</taxon>
        <taxon>Draconibacterium</taxon>
    </lineage>
</organism>
<evidence type="ECO:0000313" key="1">
    <source>
        <dbReference type="EMBL" id="QIA08415.1"/>
    </source>
</evidence>
<dbReference type="Proteomes" id="UP000474630">
    <property type="component" value="Chromosome"/>
</dbReference>
<protein>
    <recommendedName>
        <fullName evidence="3">ABC transporter domain-containing protein</fullName>
    </recommendedName>
</protein>
<accession>A0A6C0RFG9</accession>
<evidence type="ECO:0008006" key="3">
    <source>
        <dbReference type="Google" id="ProtNLM"/>
    </source>
</evidence>
<proteinExistence type="predicted"/>
<evidence type="ECO:0000313" key="2">
    <source>
        <dbReference type="Proteomes" id="UP000474630"/>
    </source>
</evidence>
<dbReference type="EMBL" id="CP048409">
    <property type="protein sequence ID" value="QIA08415.1"/>
    <property type="molecule type" value="Genomic_DNA"/>
</dbReference>
<dbReference type="KEGG" id="drc:G0Q07_12135"/>
<keyword evidence="2" id="KW-1185">Reference proteome</keyword>
<dbReference type="InterPro" id="IPR027417">
    <property type="entry name" value="P-loop_NTPase"/>
</dbReference>
<sequence>MHQHIALNGDDLAMNSPFIKKLLKGECRDYFPELRGKRGVLFSNTTLTRFIEEEFKHDNFELTKKYGRSIRTLSSGEQKKVLLEFLIGTKPGFIVLDNPFDALDVASVKHLKARLETIAREMMVIQVFKRKNDLLPFIRHAMRVENGEVVYADGIKNTWKNMNRKKKSILTLIFRGLYTNKLIASKS</sequence>
<dbReference type="SUPFAM" id="SSF52540">
    <property type="entry name" value="P-loop containing nucleoside triphosphate hydrolases"/>
    <property type="match status" value="1"/>
</dbReference>
<dbReference type="RefSeq" id="WP_163346334.1">
    <property type="nucleotide sequence ID" value="NZ_CP048409.1"/>
</dbReference>
<dbReference type="AlphaFoldDB" id="A0A6C0RFG9"/>
<reference evidence="1 2" key="1">
    <citation type="submission" date="2020-02" db="EMBL/GenBank/DDBJ databases">
        <title>Genome sequencing for Draconibacterium sp. strain M1.</title>
        <authorList>
            <person name="Park S.-J."/>
        </authorList>
    </citation>
    <scope>NUCLEOTIDE SEQUENCE [LARGE SCALE GENOMIC DNA]</scope>
    <source>
        <strain evidence="1 2">M1</strain>
    </source>
</reference>
<name>A0A6C0RFG9_9BACT</name>